<dbReference type="Proteomes" id="UP001595696">
    <property type="component" value="Unassembled WGS sequence"/>
</dbReference>
<dbReference type="EMBL" id="JBHSAX010000014">
    <property type="protein sequence ID" value="MFC3963563.1"/>
    <property type="molecule type" value="Genomic_DNA"/>
</dbReference>
<keyword evidence="2" id="KW-1185">Reference proteome</keyword>
<dbReference type="InterPro" id="IPR027417">
    <property type="entry name" value="P-loop_NTPase"/>
</dbReference>
<name>A0ABV8DUA0_9NOCA</name>
<gene>
    <name evidence="1" type="ORF">ACFO0B_16350</name>
</gene>
<evidence type="ECO:0000313" key="1">
    <source>
        <dbReference type="EMBL" id="MFC3963563.1"/>
    </source>
</evidence>
<protein>
    <submittedName>
        <fullName evidence="1">Uncharacterized protein</fullName>
    </submittedName>
</protein>
<comment type="caution">
    <text evidence="1">The sequence shown here is derived from an EMBL/GenBank/DDBJ whole genome shotgun (WGS) entry which is preliminary data.</text>
</comment>
<dbReference type="RefSeq" id="WP_378613312.1">
    <property type="nucleotide sequence ID" value="NZ_JBHSAX010000014.1"/>
</dbReference>
<evidence type="ECO:0000313" key="2">
    <source>
        <dbReference type="Proteomes" id="UP001595696"/>
    </source>
</evidence>
<proteinExistence type="predicted"/>
<accession>A0ABV8DUA0</accession>
<dbReference type="SUPFAM" id="SSF52540">
    <property type="entry name" value="P-loop containing nucleoside triphosphate hydrolases"/>
    <property type="match status" value="1"/>
</dbReference>
<sequence length="371" mass="38540">MTTAVDLTGPVPGGADPLDELVRTLAIGAAADQLIGERLGAAARRARRPPVIQITGRSGAGRSTVAAALALISAVETGPVDEPGSPDPVLDGDIVVYVIAGAPLPADRRALDAVPEQRAVVVLNKADAIGTRWSDAVAAAERCAAELGIATVPVVASLAVRTRAGTVSADDLAALRALAERDDPTLTLAPDLFLAPGPDLAVRERLLRDWDLYGVNCALAALRHDSRIGTRALLQLLHAASGVDPLHGLLHRRYEQIGALRGGELLDEIARLAARAVPVGGSVARDLLEHHLDGDEARWLGLRAGLACPQVAHLAAGYPSPAPADADDALARAHRWRAVAGGDLPAPARRAALRVHAGYVRLWERLSGAGL</sequence>
<reference evidence="2" key="1">
    <citation type="journal article" date="2019" name="Int. J. Syst. Evol. Microbiol.">
        <title>The Global Catalogue of Microorganisms (GCM) 10K type strain sequencing project: providing services to taxonomists for standard genome sequencing and annotation.</title>
        <authorList>
            <consortium name="The Broad Institute Genomics Platform"/>
            <consortium name="The Broad Institute Genome Sequencing Center for Infectious Disease"/>
            <person name="Wu L."/>
            <person name="Ma J."/>
        </authorList>
    </citation>
    <scope>NUCLEOTIDE SEQUENCE [LARGE SCALE GENOMIC DNA]</scope>
    <source>
        <strain evidence="2">CGMCC 4.7330</strain>
    </source>
</reference>
<organism evidence="1 2">
    <name type="scientific">Nocardia jiangsuensis</name>
    <dbReference type="NCBI Taxonomy" id="1691563"/>
    <lineage>
        <taxon>Bacteria</taxon>
        <taxon>Bacillati</taxon>
        <taxon>Actinomycetota</taxon>
        <taxon>Actinomycetes</taxon>
        <taxon>Mycobacteriales</taxon>
        <taxon>Nocardiaceae</taxon>
        <taxon>Nocardia</taxon>
    </lineage>
</organism>